<dbReference type="PANTHER" id="PTHR47273:SF6">
    <property type="entry name" value="POLLEN OLE E 1 ALLERGEN AND EXTENSIN FAMILY PROTEIN"/>
    <property type="match status" value="1"/>
</dbReference>
<feature type="chain" id="PRO_5043662189" evidence="2">
    <location>
        <begin position="16"/>
        <end position="210"/>
    </location>
</feature>
<protein>
    <submittedName>
        <fullName evidence="3">OLC1v1021107C1</fullName>
    </submittedName>
</protein>
<organism evidence="3 4">
    <name type="scientific">Oldenlandia corymbosa var. corymbosa</name>
    <dbReference type="NCBI Taxonomy" id="529605"/>
    <lineage>
        <taxon>Eukaryota</taxon>
        <taxon>Viridiplantae</taxon>
        <taxon>Streptophyta</taxon>
        <taxon>Embryophyta</taxon>
        <taxon>Tracheophyta</taxon>
        <taxon>Spermatophyta</taxon>
        <taxon>Magnoliopsida</taxon>
        <taxon>eudicotyledons</taxon>
        <taxon>Gunneridae</taxon>
        <taxon>Pentapetalae</taxon>
        <taxon>asterids</taxon>
        <taxon>lamiids</taxon>
        <taxon>Gentianales</taxon>
        <taxon>Rubiaceae</taxon>
        <taxon>Rubioideae</taxon>
        <taxon>Spermacoceae</taxon>
        <taxon>Hedyotis-Oldenlandia complex</taxon>
        <taxon>Oldenlandia</taxon>
    </lineage>
</organism>
<feature type="compositionally biased region" description="Basic residues" evidence="1">
    <location>
        <begin position="198"/>
        <end position="210"/>
    </location>
</feature>
<dbReference type="Pfam" id="PF01190">
    <property type="entry name" value="Pollen_Ole_e_1"/>
    <property type="match status" value="1"/>
</dbReference>
<evidence type="ECO:0000313" key="4">
    <source>
        <dbReference type="Proteomes" id="UP001161247"/>
    </source>
</evidence>
<keyword evidence="2" id="KW-0732">Signal</keyword>
<gene>
    <name evidence="3" type="ORF">OLC1_LOCUS27</name>
</gene>
<dbReference type="EMBL" id="OX459118">
    <property type="protein sequence ID" value="CAI9087116.1"/>
    <property type="molecule type" value="Genomic_DNA"/>
</dbReference>
<sequence>MISSSLLLIIICSLAAEIHVNVVPAAATYEHEEMTMMNPVVEMSSREELVEIAGYGEEQLSKVIVAGKLVCHDACALLLDPHAQPYPVSGASVAVMCGNHNNIGGRRSSKKSWARGTTDEYGDFLIHLPSHLHAHPNLEQACLLKVLSLPKHSQCRHAFRGKHKGISLRTIDDAGSRTYTTDTINLTTTNRPSGTLCRKNRSKNSRKHTY</sequence>
<evidence type="ECO:0000313" key="3">
    <source>
        <dbReference type="EMBL" id="CAI9087116.1"/>
    </source>
</evidence>
<evidence type="ECO:0000256" key="1">
    <source>
        <dbReference type="SAM" id="MobiDB-lite"/>
    </source>
</evidence>
<evidence type="ECO:0000256" key="2">
    <source>
        <dbReference type="SAM" id="SignalP"/>
    </source>
</evidence>
<proteinExistence type="predicted"/>
<accession>A0AAV1BUX7</accession>
<reference evidence="3" key="1">
    <citation type="submission" date="2023-03" db="EMBL/GenBank/DDBJ databases">
        <authorList>
            <person name="Julca I."/>
        </authorList>
    </citation>
    <scope>NUCLEOTIDE SEQUENCE</scope>
</reference>
<keyword evidence="4" id="KW-1185">Reference proteome</keyword>
<feature type="region of interest" description="Disordered" evidence="1">
    <location>
        <begin position="189"/>
        <end position="210"/>
    </location>
</feature>
<name>A0AAV1BUX7_OLDCO</name>
<feature type="signal peptide" evidence="2">
    <location>
        <begin position="1"/>
        <end position="15"/>
    </location>
</feature>
<dbReference type="Proteomes" id="UP001161247">
    <property type="component" value="Chromosome 1"/>
</dbReference>
<dbReference type="PANTHER" id="PTHR47273">
    <property type="entry name" value="EXPRESSED PROTEIN"/>
    <property type="match status" value="1"/>
</dbReference>
<dbReference type="AlphaFoldDB" id="A0AAV1BUX7"/>